<evidence type="ECO:0000313" key="2">
    <source>
        <dbReference type="EMBL" id="CAI0649393.1"/>
    </source>
</evidence>
<evidence type="ECO:0000313" key="3">
    <source>
        <dbReference type="Proteomes" id="UP001152533"/>
    </source>
</evidence>
<feature type="region of interest" description="Disordered" evidence="1">
    <location>
        <begin position="112"/>
        <end position="241"/>
    </location>
</feature>
<gene>
    <name evidence="2" type="ORF">CGXH109_LOCUS85306</name>
</gene>
<feature type="compositionally biased region" description="Polar residues" evidence="1">
    <location>
        <begin position="144"/>
        <end position="156"/>
    </location>
</feature>
<dbReference type="Proteomes" id="UP001152533">
    <property type="component" value="Unassembled WGS sequence"/>
</dbReference>
<protein>
    <submittedName>
        <fullName evidence="2">Uncharacterized protein</fullName>
    </submittedName>
</protein>
<organism evidence="2 3">
    <name type="scientific">Colletotrichum noveboracense</name>
    <dbReference type="NCBI Taxonomy" id="2664923"/>
    <lineage>
        <taxon>Eukaryota</taxon>
        <taxon>Fungi</taxon>
        <taxon>Dikarya</taxon>
        <taxon>Ascomycota</taxon>
        <taxon>Pezizomycotina</taxon>
        <taxon>Sordariomycetes</taxon>
        <taxon>Hypocreomycetidae</taxon>
        <taxon>Glomerellales</taxon>
        <taxon>Glomerellaceae</taxon>
        <taxon>Colletotrichum</taxon>
        <taxon>Colletotrichum gloeosporioides species complex</taxon>
    </lineage>
</organism>
<dbReference type="AlphaFoldDB" id="A0A9W4WAZ5"/>
<proteinExistence type="predicted"/>
<name>A0A9W4WAZ5_9PEZI</name>
<sequence length="305" mass="32232">MPNPAILSHHKGDLRSRRITNEYKVTLAYLSGLIEHTLASPCWSIDDYPPMDGTSAEMAAADNSLADRLTEAMKFYDSPSKVTPETARDVLEGLVSGIRTHARMVTKYNTQLMAAGTRGPQRAARPSARSGPASRPSLAKRNIMSGTASQVSSKYSSPGVPMCLGSFASDDEGEQPATPTRSSAATTAAHTPASSTPAPPKTPARSVRMSGFADEDGDAPVSVASSDSRGSKPPPRTSKIDKSDIPAIVCADSLCRAKGWTRGIATDINAAVQEKRVSSNMTKFADEIKKAGVSVEDDLGGLRRP</sequence>
<dbReference type="EMBL" id="CAMGZC010000691">
    <property type="protein sequence ID" value="CAI0649393.1"/>
    <property type="molecule type" value="Genomic_DNA"/>
</dbReference>
<evidence type="ECO:0000256" key="1">
    <source>
        <dbReference type="SAM" id="MobiDB-lite"/>
    </source>
</evidence>
<comment type="caution">
    <text evidence="2">The sequence shown here is derived from an EMBL/GenBank/DDBJ whole genome shotgun (WGS) entry which is preliminary data.</text>
</comment>
<feature type="compositionally biased region" description="Low complexity" evidence="1">
    <location>
        <begin position="118"/>
        <end position="137"/>
    </location>
</feature>
<keyword evidence="3" id="KW-1185">Reference proteome</keyword>
<feature type="compositionally biased region" description="Low complexity" evidence="1">
    <location>
        <begin position="176"/>
        <end position="196"/>
    </location>
</feature>
<accession>A0A9W4WAZ5</accession>
<reference evidence="2" key="1">
    <citation type="submission" date="2022-08" db="EMBL/GenBank/DDBJ databases">
        <authorList>
            <person name="Giroux E."/>
            <person name="Giroux E."/>
        </authorList>
    </citation>
    <scope>NUCLEOTIDE SEQUENCE</scope>
    <source>
        <strain evidence="2">H1091258</strain>
    </source>
</reference>